<dbReference type="EMBL" id="CP073633">
    <property type="protein sequence ID" value="WHQ70034.1"/>
    <property type="molecule type" value="Genomic_DNA"/>
</dbReference>
<dbReference type="InterPro" id="IPR013762">
    <property type="entry name" value="Integrase-like_cat_sf"/>
</dbReference>
<proteinExistence type="predicted"/>
<dbReference type="Gene3D" id="1.10.443.10">
    <property type="entry name" value="Intergrase catalytic core"/>
    <property type="match status" value="1"/>
</dbReference>
<organism evidence="2 3">
    <name type="scientific">Methylorubrum extorquens</name>
    <name type="common">Methylobacterium dichloromethanicum</name>
    <name type="synonym">Methylobacterium extorquens</name>
    <dbReference type="NCBI Taxonomy" id="408"/>
    <lineage>
        <taxon>Bacteria</taxon>
        <taxon>Pseudomonadati</taxon>
        <taxon>Pseudomonadota</taxon>
        <taxon>Alphaproteobacteria</taxon>
        <taxon>Hyphomicrobiales</taxon>
        <taxon>Methylobacteriaceae</taxon>
        <taxon>Methylorubrum</taxon>
    </lineage>
</organism>
<dbReference type="GO" id="GO:0003677">
    <property type="term" value="F:DNA binding"/>
    <property type="evidence" value="ECO:0007669"/>
    <property type="project" value="InterPro"/>
</dbReference>
<dbReference type="GO" id="GO:0006310">
    <property type="term" value="P:DNA recombination"/>
    <property type="evidence" value="ECO:0007669"/>
    <property type="project" value="UniProtKB-KW"/>
</dbReference>
<dbReference type="AlphaFoldDB" id="A0AAX3WJ69"/>
<evidence type="ECO:0000313" key="2">
    <source>
        <dbReference type="EMBL" id="WHQ70034.1"/>
    </source>
</evidence>
<gene>
    <name evidence="2" type="ORF">KEC54_27615</name>
</gene>
<dbReference type="SUPFAM" id="SSF56349">
    <property type="entry name" value="DNA breaking-rejoining enzymes"/>
    <property type="match status" value="1"/>
</dbReference>
<reference evidence="2" key="1">
    <citation type="journal article" date="2022" name="Biotechnol. Bioprocess Eng.">
        <title>Pan-genome Analysis Reveals Comparative Genomic Features of Central Metabolic Pathways in Methylorubrum extorquens.</title>
        <authorList>
            <person name="Lee G.M."/>
            <person name="Scott-Nevros Z.K."/>
            <person name="Lee S.-M."/>
            <person name="Kim D."/>
        </authorList>
    </citation>
    <scope>NUCLEOTIDE SEQUENCE</scope>
    <source>
        <strain evidence="2">ATCC 55366</strain>
    </source>
</reference>
<dbReference type="Proteomes" id="UP001223720">
    <property type="component" value="Chromosome"/>
</dbReference>
<evidence type="ECO:0000256" key="1">
    <source>
        <dbReference type="ARBA" id="ARBA00023172"/>
    </source>
</evidence>
<keyword evidence="1" id="KW-0233">DNA recombination</keyword>
<dbReference type="RefSeq" id="WP_283535612.1">
    <property type="nucleotide sequence ID" value="NZ_CP073633.1"/>
</dbReference>
<evidence type="ECO:0000313" key="3">
    <source>
        <dbReference type="Proteomes" id="UP001223720"/>
    </source>
</evidence>
<dbReference type="InterPro" id="IPR011010">
    <property type="entry name" value="DNA_brk_join_enz"/>
</dbReference>
<dbReference type="GO" id="GO:0015074">
    <property type="term" value="P:DNA integration"/>
    <property type="evidence" value="ECO:0007669"/>
    <property type="project" value="InterPro"/>
</dbReference>
<accession>A0AAX3WJ69</accession>
<sequence>MSKDQAPGLEWRARKAGRIPIWVAPAEARKQGFTPQTVRLSADPIAGEPGPAEMLVLASTCRRLQAEAKEWLSGLHNPPKARYDGTLKSLFDLYQVHELSPFHAITAETRRSYVYNLSVLTKRIGARRLDRVTGEDLLRWHREFAKPGRAGGKPRIRFAHALMTQLRIALKFGKVLNIADAKELRSVMEDMEFETPPQRDAFISPEQVEAVRKAAHGRGLPSIALADCHHVRGSAAPEGRDWRVAGRWSAEPAGALVDRGRVWRTGMIWGEHLGPADLLLSKPTSKSRGRRRAEHDLSTMPMVVAELAHVPSSRRIGPVIVCETTGRPWRARHFREIWRECARAAGVPDDVWCMDARAGGITEGSSAGADLAHLSKAATHTNTITTSRYNRDALSKSRKVAELRVISRGGNAA</sequence>
<protein>
    <submittedName>
        <fullName evidence="2">Site-specific integrase</fullName>
    </submittedName>
</protein>
<name>A0AAX3WJ69_METEX</name>